<organism evidence="2 3">
    <name type="scientific">Coccomyxa subellipsoidea</name>
    <dbReference type="NCBI Taxonomy" id="248742"/>
    <lineage>
        <taxon>Eukaryota</taxon>
        <taxon>Viridiplantae</taxon>
        <taxon>Chlorophyta</taxon>
        <taxon>core chlorophytes</taxon>
        <taxon>Trebouxiophyceae</taxon>
        <taxon>Trebouxiophyceae incertae sedis</taxon>
        <taxon>Coccomyxaceae</taxon>
        <taxon>Coccomyxa</taxon>
    </lineage>
</organism>
<dbReference type="Proteomes" id="UP001491310">
    <property type="component" value="Unassembled WGS sequence"/>
</dbReference>
<evidence type="ECO:0000313" key="2">
    <source>
        <dbReference type="EMBL" id="KAK9906734.1"/>
    </source>
</evidence>
<dbReference type="PANTHER" id="PTHR32385">
    <property type="entry name" value="MANNOSYL PHOSPHORYLINOSITOL CERAMIDE SYNTHASE"/>
    <property type="match status" value="1"/>
</dbReference>
<keyword evidence="3" id="KW-1185">Reference proteome</keyword>
<sequence>MREMHPAWEYKLWTDEANRKLVKEHYPWLLETYDSFPENIMRADTARVLYMHHYGGLYADLDFEHIIAASTPCAWQPKKKWFGGEEKRKWDWVEEVTGPPMLLKAINSYNASGLAPIKVLPPGIIYPIDWRLTSQDWKNSGNALAKGYRPTKRPGQHEVCDPRQSGFSELACKAKFPDAYAITYWMHSW</sequence>
<dbReference type="InterPro" id="IPR007577">
    <property type="entry name" value="GlycoTrfase_DXD_sugar-bd_CS"/>
</dbReference>
<protein>
    <recommendedName>
        <fullName evidence="4">Glycosyltransferase family 32 protein</fullName>
    </recommendedName>
</protein>
<keyword evidence="1" id="KW-0808">Transferase</keyword>
<evidence type="ECO:0000256" key="1">
    <source>
        <dbReference type="ARBA" id="ARBA00022679"/>
    </source>
</evidence>
<dbReference type="SUPFAM" id="SSF53448">
    <property type="entry name" value="Nucleotide-diphospho-sugar transferases"/>
    <property type="match status" value="1"/>
</dbReference>
<dbReference type="EMBL" id="JALJOT010000010">
    <property type="protein sequence ID" value="KAK9906734.1"/>
    <property type="molecule type" value="Genomic_DNA"/>
</dbReference>
<evidence type="ECO:0000313" key="3">
    <source>
        <dbReference type="Proteomes" id="UP001491310"/>
    </source>
</evidence>
<comment type="caution">
    <text evidence="2">The sequence shown here is derived from an EMBL/GenBank/DDBJ whole genome shotgun (WGS) entry which is preliminary data.</text>
</comment>
<name>A0ABR2YJN3_9CHLO</name>
<gene>
    <name evidence="2" type="ORF">WJX75_007037</name>
</gene>
<accession>A0ABR2YJN3</accession>
<dbReference type="Gene3D" id="3.90.550.20">
    <property type="match status" value="1"/>
</dbReference>
<dbReference type="InterPro" id="IPR051706">
    <property type="entry name" value="Glycosyltransferase_domain"/>
</dbReference>
<dbReference type="PANTHER" id="PTHR32385:SF23">
    <property type="entry name" value="NUCLEOTIDE-DIPHOSPHO-SUGAR TRANSFERASE"/>
    <property type="match status" value="1"/>
</dbReference>
<evidence type="ECO:0008006" key="4">
    <source>
        <dbReference type="Google" id="ProtNLM"/>
    </source>
</evidence>
<dbReference type="InterPro" id="IPR029044">
    <property type="entry name" value="Nucleotide-diphossugar_trans"/>
</dbReference>
<proteinExistence type="predicted"/>
<reference evidence="2 3" key="1">
    <citation type="journal article" date="2024" name="Nat. Commun.">
        <title>Phylogenomics reveals the evolutionary origins of lichenization in chlorophyte algae.</title>
        <authorList>
            <person name="Puginier C."/>
            <person name="Libourel C."/>
            <person name="Otte J."/>
            <person name="Skaloud P."/>
            <person name="Haon M."/>
            <person name="Grisel S."/>
            <person name="Petersen M."/>
            <person name="Berrin J.G."/>
            <person name="Delaux P.M."/>
            <person name="Dal Grande F."/>
            <person name="Keller J."/>
        </authorList>
    </citation>
    <scope>NUCLEOTIDE SEQUENCE [LARGE SCALE GENOMIC DNA]</scope>
    <source>
        <strain evidence="2 3">SAG 216-7</strain>
    </source>
</reference>
<dbReference type="Pfam" id="PF04488">
    <property type="entry name" value="Gly_transf_sug"/>
    <property type="match status" value="1"/>
</dbReference>